<evidence type="ECO:0000256" key="1">
    <source>
        <dbReference type="SAM" id="Phobius"/>
    </source>
</evidence>
<dbReference type="Proteomes" id="UP000536835">
    <property type="component" value="Unassembled WGS sequence"/>
</dbReference>
<keyword evidence="1" id="KW-0472">Membrane</keyword>
<organism evidence="2 3">
    <name type="scientific">Parvularcula mediterranea</name>
    <dbReference type="NCBI Taxonomy" id="2732508"/>
    <lineage>
        <taxon>Bacteria</taxon>
        <taxon>Pseudomonadati</taxon>
        <taxon>Pseudomonadota</taxon>
        <taxon>Alphaproteobacteria</taxon>
        <taxon>Parvularculales</taxon>
        <taxon>Parvularculaceae</taxon>
        <taxon>Parvularcula</taxon>
    </lineage>
</organism>
<evidence type="ECO:0000313" key="2">
    <source>
        <dbReference type="EMBL" id="NNU17522.1"/>
    </source>
</evidence>
<sequence>MAFSLKPIANLLSPVVVAGVTSVAFCAVVLSIVDPAQSWKALLAGLFILAAAVAVLAAKPQARSGEKPGQRIRLAFIVASVMVTSQLAFAVARAVGWFAEEGNVERWSLQWFVVAIAAVATEMLTSRKKRKSKTNDAED</sequence>
<name>A0A7Y3RNU6_9PROT</name>
<dbReference type="AlphaFoldDB" id="A0A7Y3RNU6"/>
<feature type="transmembrane region" description="Helical" evidence="1">
    <location>
        <begin position="12"/>
        <end position="33"/>
    </location>
</feature>
<feature type="transmembrane region" description="Helical" evidence="1">
    <location>
        <begin position="74"/>
        <end position="95"/>
    </location>
</feature>
<evidence type="ECO:0000313" key="3">
    <source>
        <dbReference type="Proteomes" id="UP000536835"/>
    </source>
</evidence>
<comment type="caution">
    <text evidence="2">The sequence shown here is derived from an EMBL/GenBank/DDBJ whole genome shotgun (WGS) entry which is preliminary data.</text>
</comment>
<proteinExistence type="predicted"/>
<accession>A0A7Y3RNU6</accession>
<gene>
    <name evidence="2" type="ORF">HK107_14410</name>
</gene>
<feature type="transmembrane region" description="Helical" evidence="1">
    <location>
        <begin position="107"/>
        <end position="125"/>
    </location>
</feature>
<feature type="transmembrane region" description="Helical" evidence="1">
    <location>
        <begin position="39"/>
        <end position="58"/>
    </location>
</feature>
<dbReference type="RefSeq" id="WP_173201020.1">
    <property type="nucleotide sequence ID" value="NZ_JABFCX010000003.1"/>
</dbReference>
<keyword evidence="1" id="KW-1133">Transmembrane helix</keyword>
<dbReference type="EMBL" id="JABFCX010000003">
    <property type="protein sequence ID" value="NNU17522.1"/>
    <property type="molecule type" value="Genomic_DNA"/>
</dbReference>
<keyword evidence="1" id="KW-0812">Transmembrane</keyword>
<keyword evidence="3" id="KW-1185">Reference proteome</keyword>
<reference evidence="2 3" key="1">
    <citation type="submission" date="2020-05" db="EMBL/GenBank/DDBJ databases">
        <title>Parvularcula mediterraneae sp. nov., isolated from polypropylene straw from shallow seawater of the seashore of Laganas in Zakynthos island, Greece.</title>
        <authorList>
            <person name="Szabo I."/>
            <person name="Al-Omari J."/>
            <person name="Rado J."/>
            <person name="Szerdahelyi G.S."/>
        </authorList>
    </citation>
    <scope>NUCLEOTIDE SEQUENCE [LARGE SCALE GENOMIC DNA]</scope>
    <source>
        <strain evidence="2 3">ZS-1/3</strain>
    </source>
</reference>
<protein>
    <submittedName>
        <fullName evidence="2">Uncharacterized protein</fullName>
    </submittedName>
</protein>